<dbReference type="PRINTS" id="PR00469">
    <property type="entry name" value="PNDRDTASEII"/>
</dbReference>
<dbReference type="EMBL" id="MHOH01000009">
    <property type="protein sequence ID" value="OGZ61018.1"/>
    <property type="molecule type" value="Genomic_DNA"/>
</dbReference>
<accession>A0A1G2HGL4</accession>
<keyword evidence="1" id="KW-0285">Flavoprotein</keyword>
<organism evidence="7 8">
    <name type="scientific">Candidatus Spechtbacteria bacterium RIFCSPLOWO2_01_FULL_43_12</name>
    <dbReference type="NCBI Taxonomy" id="1802162"/>
    <lineage>
        <taxon>Bacteria</taxon>
        <taxon>Candidatus Spechtiibacteriota</taxon>
    </lineage>
</organism>
<dbReference type="InterPro" id="IPR050097">
    <property type="entry name" value="Ferredoxin-NADP_redctase_2"/>
</dbReference>
<sequence length="307" mass="33109">MNDLLIIGGGPAGVAAGGYAARKKIKTVLVTYDFGGQSVVSPDVQNFIGITSLSGTDITKRFKEHLRAYAGDVLEIIEGEKIISLKPTEGGYEAQSDKGNKYQAKAVMVGSGSSRRKLKVEGAERLDNKGISYCASCDAPLFNDMKVAVIGGGNAGFESAQQLLEYASQVTLLERGNEFKADPITVENVSKSDKFKALKNVEVAEIKGDKLVSGLVYKDEKGEEHELELGGVFVEIGSIPNSGFLKDLVDLNDYGEVVIDHKYARTSKEGIWAAGDVSDVPYKQNNISMGDGVKALEDIYLWLNKNK</sequence>
<proteinExistence type="predicted"/>
<dbReference type="PANTHER" id="PTHR48105">
    <property type="entry name" value="THIOREDOXIN REDUCTASE 1-RELATED-RELATED"/>
    <property type="match status" value="1"/>
</dbReference>
<dbReference type="PROSITE" id="PS00573">
    <property type="entry name" value="PYRIDINE_REDOX_2"/>
    <property type="match status" value="1"/>
</dbReference>
<evidence type="ECO:0000256" key="5">
    <source>
        <dbReference type="ARBA" id="ARBA00023284"/>
    </source>
</evidence>
<dbReference type="PRINTS" id="PR00368">
    <property type="entry name" value="FADPNR"/>
</dbReference>
<evidence type="ECO:0000256" key="2">
    <source>
        <dbReference type="ARBA" id="ARBA00022827"/>
    </source>
</evidence>
<protein>
    <recommendedName>
        <fullName evidence="6">FAD/NAD(P)-binding domain-containing protein</fullName>
    </recommendedName>
</protein>
<dbReference type="InterPro" id="IPR036188">
    <property type="entry name" value="FAD/NAD-bd_sf"/>
</dbReference>
<dbReference type="Proteomes" id="UP000178835">
    <property type="component" value="Unassembled WGS sequence"/>
</dbReference>
<keyword evidence="3" id="KW-0560">Oxidoreductase</keyword>
<dbReference type="InterPro" id="IPR023753">
    <property type="entry name" value="FAD/NAD-binding_dom"/>
</dbReference>
<comment type="caution">
    <text evidence="7">The sequence shown here is derived from an EMBL/GenBank/DDBJ whole genome shotgun (WGS) entry which is preliminary data.</text>
</comment>
<keyword evidence="5" id="KW-0676">Redox-active center</keyword>
<dbReference type="Gene3D" id="3.50.50.60">
    <property type="entry name" value="FAD/NAD(P)-binding domain"/>
    <property type="match status" value="2"/>
</dbReference>
<keyword evidence="4" id="KW-1015">Disulfide bond</keyword>
<gene>
    <name evidence="7" type="ORF">A2919_00775</name>
</gene>
<dbReference type="Pfam" id="PF07992">
    <property type="entry name" value="Pyr_redox_2"/>
    <property type="match status" value="1"/>
</dbReference>
<evidence type="ECO:0000313" key="8">
    <source>
        <dbReference type="Proteomes" id="UP000178835"/>
    </source>
</evidence>
<dbReference type="InterPro" id="IPR008255">
    <property type="entry name" value="Pyr_nucl-diS_OxRdtase_2_AS"/>
</dbReference>
<dbReference type="SUPFAM" id="SSF51905">
    <property type="entry name" value="FAD/NAD(P)-binding domain"/>
    <property type="match status" value="1"/>
</dbReference>
<name>A0A1G2HGL4_9BACT</name>
<feature type="domain" description="FAD/NAD(P)-binding" evidence="6">
    <location>
        <begin position="3"/>
        <end position="279"/>
    </location>
</feature>
<evidence type="ECO:0000313" key="7">
    <source>
        <dbReference type="EMBL" id="OGZ61018.1"/>
    </source>
</evidence>
<evidence type="ECO:0000256" key="3">
    <source>
        <dbReference type="ARBA" id="ARBA00023002"/>
    </source>
</evidence>
<keyword evidence="2" id="KW-0274">FAD</keyword>
<reference evidence="7 8" key="1">
    <citation type="journal article" date="2016" name="Nat. Commun.">
        <title>Thousands of microbial genomes shed light on interconnected biogeochemical processes in an aquifer system.</title>
        <authorList>
            <person name="Anantharaman K."/>
            <person name="Brown C.T."/>
            <person name="Hug L.A."/>
            <person name="Sharon I."/>
            <person name="Castelle C.J."/>
            <person name="Probst A.J."/>
            <person name="Thomas B.C."/>
            <person name="Singh A."/>
            <person name="Wilkins M.J."/>
            <person name="Karaoz U."/>
            <person name="Brodie E.L."/>
            <person name="Williams K.H."/>
            <person name="Hubbard S.S."/>
            <person name="Banfield J.F."/>
        </authorList>
    </citation>
    <scope>NUCLEOTIDE SEQUENCE [LARGE SCALE GENOMIC DNA]</scope>
</reference>
<evidence type="ECO:0000259" key="6">
    <source>
        <dbReference type="Pfam" id="PF07992"/>
    </source>
</evidence>
<dbReference type="AlphaFoldDB" id="A0A1G2HGL4"/>
<evidence type="ECO:0000256" key="1">
    <source>
        <dbReference type="ARBA" id="ARBA00022630"/>
    </source>
</evidence>
<dbReference type="GO" id="GO:0016668">
    <property type="term" value="F:oxidoreductase activity, acting on a sulfur group of donors, NAD(P) as acceptor"/>
    <property type="evidence" value="ECO:0007669"/>
    <property type="project" value="UniProtKB-ARBA"/>
</dbReference>
<evidence type="ECO:0000256" key="4">
    <source>
        <dbReference type="ARBA" id="ARBA00023157"/>
    </source>
</evidence>